<keyword evidence="1" id="KW-1133">Transmembrane helix</keyword>
<dbReference type="GeneID" id="300653436"/>
<dbReference type="EMBL" id="WXYQ01000001">
    <property type="protein sequence ID" value="NBG94457.1"/>
    <property type="molecule type" value="Genomic_DNA"/>
</dbReference>
<feature type="transmembrane region" description="Helical" evidence="1">
    <location>
        <begin position="16"/>
        <end position="40"/>
    </location>
</feature>
<protein>
    <submittedName>
        <fullName evidence="2">DUF2975 domain-containing protein</fullName>
    </submittedName>
</protein>
<comment type="caution">
    <text evidence="2">The sequence shown here is derived from an EMBL/GenBank/DDBJ whole genome shotgun (WGS) entry which is preliminary data.</text>
</comment>
<accession>A0A845Q7R6</accession>
<dbReference type="OrthoDB" id="8157526at2"/>
<feature type="transmembrane region" description="Helical" evidence="1">
    <location>
        <begin position="155"/>
        <end position="172"/>
    </location>
</feature>
<keyword evidence="3" id="KW-1185">Reference proteome</keyword>
<keyword evidence="1" id="KW-0812">Transmembrane</keyword>
<dbReference type="Proteomes" id="UP000470384">
    <property type="component" value="Unassembled WGS sequence"/>
</dbReference>
<feature type="transmembrane region" description="Helical" evidence="1">
    <location>
        <begin position="110"/>
        <end position="135"/>
    </location>
</feature>
<evidence type="ECO:0000313" key="2">
    <source>
        <dbReference type="EMBL" id="NBG94457.1"/>
    </source>
</evidence>
<proteinExistence type="predicted"/>
<organism evidence="2 3">
    <name type="scientific">Pyruvatibacter mobilis</name>
    <dbReference type="NCBI Taxonomy" id="1712261"/>
    <lineage>
        <taxon>Bacteria</taxon>
        <taxon>Pseudomonadati</taxon>
        <taxon>Pseudomonadota</taxon>
        <taxon>Alphaproteobacteria</taxon>
        <taxon>Hyphomicrobiales</taxon>
        <taxon>Parvibaculaceae</taxon>
        <taxon>Pyruvatibacter</taxon>
    </lineage>
</organism>
<reference evidence="2 3" key="1">
    <citation type="journal article" date="2016" name="Int. J. Syst. Evol. Microbiol.">
        <title>Pyruvatibacter mobilis gen. nov., sp. nov., a marine bacterium from the culture broth of Picochlorum sp. 122.</title>
        <authorList>
            <person name="Wang G."/>
            <person name="Tang M."/>
            <person name="Wu H."/>
            <person name="Dai S."/>
            <person name="Li T."/>
            <person name="Chen C."/>
            <person name="He H."/>
            <person name="Fan J."/>
            <person name="Xiang W."/>
            <person name="Li X."/>
        </authorList>
    </citation>
    <scope>NUCLEOTIDE SEQUENCE [LARGE SCALE GENOMIC DNA]</scope>
    <source>
        <strain evidence="2 3">GYP-11</strain>
    </source>
</reference>
<sequence length="185" mass="19523">MPLSDIRLARIQRASAWLHLVLTALLPGIPLLLALGWALIPDAQLGDSLGLKMMPGAQPGPLTLLDRTMGFGASLLLPTGVILYGVWHLRALFGLYARGIILGPDNAERLRALAMTLILWVPAQMLGDIVVSLAMSLDNAVGERFVAISLSSNDVAIALVGAVALVISWVMVEAARAAEDSASIV</sequence>
<evidence type="ECO:0000313" key="3">
    <source>
        <dbReference type="Proteomes" id="UP000470384"/>
    </source>
</evidence>
<name>A0A845Q7R6_9HYPH</name>
<feature type="transmembrane region" description="Helical" evidence="1">
    <location>
        <begin position="69"/>
        <end position="89"/>
    </location>
</feature>
<gene>
    <name evidence="2" type="ORF">GTQ45_01765</name>
</gene>
<keyword evidence="1" id="KW-0472">Membrane</keyword>
<dbReference type="RefSeq" id="WP_160586550.1">
    <property type="nucleotide sequence ID" value="NZ_BMHN01000001.1"/>
</dbReference>
<dbReference type="AlphaFoldDB" id="A0A845Q7R6"/>
<evidence type="ECO:0000256" key="1">
    <source>
        <dbReference type="SAM" id="Phobius"/>
    </source>
</evidence>